<reference evidence="3" key="1">
    <citation type="journal article" date="2015" name="Nature">
        <title>Complex archaea that bridge the gap between prokaryotes and eukaryotes.</title>
        <authorList>
            <person name="Spang A."/>
            <person name="Saw J.H."/>
            <person name="Jorgensen S.L."/>
            <person name="Zaremba-Niedzwiedzka K."/>
            <person name="Martijn J."/>
            <person name="Lind A.E."/>
            <person name="van Eijk R."/>
            <person name="Schleper C."/>
            <person name="Guy L."/>
            <person name="Ettema T.J."/>
        </authorList>
    </citation>
    <scope>NUCLEOTIDE SEQUENCE</scope>
</reference>
<gene>
    <name evidence="3" type="ORF">LCGC14_1220880</name>
</gene>
<sequence>MARSKLEIVIEAQNQAKRQLDNLGDQLKRIGDEQKDFAESTDAARQSFLGFTSSISAGVLAANAIQGILSTVTRGFTSFIKGAISTSLSVERISATLPILAKNTGKTTKEINSIIFAIREENKSIREATEVTRGIVLAGLEQVDALRLIKVARDVGATVGRTSADVNRLILESFTTLTPGILKQVGLNISLREVYRDLASQLGKNVAELTTLERQTGLFNAIMVEGAKFGGAYEAAMGTVQKQLGSVKDASVDILQVFGDLITGGFFPIVNQALLAVRAFRAWAFTSENELNPTLVALQDRITTLVLTTFNALVTTVKFLIQIFREFFDMLKEKGIIESFNEILEATGQIIRDTVIPVIKFLFGDVETLKIVLAATFAVIAVALIAVLAPLVIAVTAITLAVTGLVVIIRVLKKAFTEIILFFILFQDSLVASFNAVRESFVSEFGIIRDTFFQVWNAIKNFFANIWQNMRETAFGALNDILEKIKNVISGITNIPAKFGGGAIDLLKGLIPGNMANGGIVTRPTIARIGEAGPEAVIPLNRLGLGGGGANIIINFNGGVFGEDADRVGKEVGDAIIERLGLNIRIG</sequence>
<dbReference type="EMBL" id="LAZR01006427">
    <property type="protein sequence ID" value="KKM92200.1"/>
    <property type="molecule type" value="Genomic_DNA"/>
</dbReference>
<evidence type="ECO:0000256" key="1">
    <source>
        <dbReference type="SAM" id="Coils"/>
    </source>
</evidence>
<feature type="transmembrane region" description="Helical" evidence="2">
    <location>
        <begin position="369"/>
        <end position="387"/>
    </location>
</feature>
<proteinExistence type="predicted"/>
<keyword evidence="2" id="KW-0812">Transmembrane</keyword>
<feature type="transmembrane region" description="Helical" evidence="2">
    <location>
        <begin position="393"/>
        <end position="412"/>
    </location>
</feature>
<accession>A0A0F9NTL0</accession>
<comment type="caution">
    <text evidence="3">The sequence shown here is derived from an EMBL/GenBank/DDBJ whole genome shotgun (WGS) entry which is preliminary data.</text>
</comment>
<evidence type="ECO:0000256" key="2">
    <source>
        <dbReference type="SAM" id="Phobius"/>
    </source>
</evidence>
<dbReference type="AlphaFoldDB" id="A0A0F9NTL0"/>
<keyword evidence="2" id="KW-0472">Membrane</keyword>
<name>A0A0F9NTL0_9ZZZZ</name>
<organism evidence="3">
    <name type="scientific">marine sediment metagenome</name>
    <dbReference type="NCBI Taxonomy" id="412755"/>
    <lineage>
        <taxon>unclassified sequences</taxon>
        <taxon>metagenomes</taxon>
        <taxon>ecological metagenomes</taxon>
    </lineage>
</organism>
<keyword evidence="2" id="KW-1133">Transmembrane helix</keyword>
<feature type="coiled-coil region" evidence="1">
    <location>
        <begin position="6"/>
        <end position="33"/>
    </location>
</feature>
<evidence type="ECO:0000313" key="3">
    <source>
        <dbReference type="EMBL" id="KKM92200.1"/>
    </source>
</evidence>
<evidence type="ECO:0008006" key="4">
    <source>
        <dbReference type="Google" id="ProtNLM"/>
    </source>
</evidence>
<protein>
    <recommendedName>
        <fullName evidence="4">Phage tail tape measure protein domain-containing protein</fullName>
    </recommendedName>
</protein>
<keyword evidence="1" id="KW-0175">Coiled coil</keyword>